<gene>
    <name evidence="2" type="ORF">IWW39_001780</name>
</gene>
<dbReference type="Proteomes" id="UP001151516">
    <property type="component" value="Unassembled WGS sequence"/>
</dbReference>
<keyword evidence="1" id="KW-0812">Transmembrane</keyword>
<feature type="transmembrane region" description="Helical" evidence="1">
    <location>
        <begin position="69"/>
        <end position="88"/>
    </location>
</feature>
<protein>
    <submittedName>
        <fullName evidence="2">Uncharacterized protein</fullName>
    </submittedName>
</protein>
<feature type="transmembrane region" description="Helical" evidence="1">
    <location>
        <begin position="108"/>
        <end position="131"/>
    </location>
</feature>
<reference evidence="2" key="1">
    <citation type="submission" date="2022-07" db="EMBL/GenBank/DDBJ databases">
        <title>Phylogenomic reconstructions and comparative analyses of Kickxellomycotina fungi.</title>
        <authorList>
            <person name="Reynolds N.K."/>
            <person name="Stajich J.E."/>
            <person name="Barry K."/>
            <person name="Grigoriev I.V."/>
            <person name="Crous P."/>
            <person name="Smith M.E."/>
        </authorList>
    </citation>
    <scope>NUCLEOTIDE SEQUENCE</scope>
    <source>
        <strain evidence="2">CBS 109367</strain>
    </source>
</reference>
<feature type="transmembrane region" description="Helical" evidence="1">
    <location>
        <begin position="221"/>
        <end position="242"/>
    </location>
</feature>
<keyword evidence="1" id="KW-1133">Transmembrane helix</keyword>
<evidence type="ECO:0000313" key="3">
    <source>
        <dbReference type="Proteomes" id="UP001151516"/>
    </source>
</evidence>
<evidence type="ECO:0000313" key="2">
    <source>
        <dbReference type="EMBL" id="KAJ2689058.1"/>
    </source>
</evidence>
<name>A0A9W8GLT6_9FUNG</name>
<dbReference type="AlphaFoldDB" id="A0A9W8GLT6"/>
<feature type="transmembrane region" description="Helical" evidence="1">
    <location>
        <begin position="143"/>
        <end position="166"/>
    </location>
</feature>
<dbReference type="OrthoDB" id="5548522at2759"/>
<dbReference type="EMBL" id="JANBTX010000033">
    <property type="protein sequence ID" value="KAJ2689058.1"/>
    <property type="molecule type" value="Genomic_DNA"/>
</dbReference>
<comment type="caution">
    <text evidence="2">The sequence shown here is derived from an EMBL/GenBank/DDBJ whole genome shotgun (WGS) entry which is preliminary data.</text>
</comment>
<organism evidence="2 3">
    <name type="scientific">Coemansia spiralis</name>
    <dbReference type="NCBI Taxonomy" id="417178"/>
    <lineage>
        <taxon>Eukaryota</taxon>
        <taxon>Fungi</taxon>
        <taxon>Fungi incertae sedis</taxon>
        <taxon>Zoopagomycota</taxon>
        <taxon>Kickxellomycotina</taxon>
        <taxon>Kickxellomycetes</taxon>
        <taxon>Kickxellales</taxon>
        <taxon>Kickxellaceae</taxon>
        <taxon>Coemansia</taxon>
    </lineage>
</organism>
<feature type="transmembrane region" description="Helical" evidence="1">
    <location>
        <begin position="189"/>
        <end position="209"/>
    </location>
</feature>
<accession>A0A9W8GLT6</accession>
<sequence length="463" mass="51625">MGNSMSFSVTRSELIRVIAAYSHGLSLDPRQAADLIMVILISLLYLFQFIGVVFMLWNREYPPIKAKNPVLMTCVFVSSLMWFIGDIQANGHAPLKGTPMENCKAFGVWVRVLLGVCGMSALLGLRSYGLYRVFCRKMAYRGLAFYIPFIVTSACMLGYGIVLQALPKELTIEYMDGVDICYYNTKYKASLYALLWGTWVIIAGLNWCIRGIKSSFNETREILITCVIVFGVLGFMTAMSYTNARYPLNLKLRILATSLDQCAASAVWWLMMAVPLYQCLTNRQRYLKEWIYTLREDGLQQAYHMETGETACGNTSGGNLSYLNPRKPIGNHPLTTLVSNGGHGTEFYYDGKDQEKVAFPKIGSEALNSHPFNQSDSSLVQNPTAPILRSDANPPVKRPWEKLTVGFGAPSFTSNPVPPIPSPAAAYKPILEPTSTTMLRLDDARDSSVIEDGQYGHPNRQLI</sequence>
<proteinExistence type="predicted"/>
<keyword evidence="1" id="KW-0472">Membrane</keyword>
<keyword evidence="3" id="KW-1185">Reference proteome</keyword>
<evidence type="ECO:0000256" key="1">
    <source>
        <dbReference type="SAM" id="Phobius"/>
    </source>
</evidence>
<feature type="transmembrane region" description="Helical" evidence="1">
    <location>
        <begin position="35"/>
        <end position="57"/>
    </location>
</feature>